<dbReference type="SUPFAM" id="SSF50978">
    <property type="entry name" value="WD40 repeat-like"/>
    <property type="match status" value="1"/>
</dbReference>
<keyword evidence="8" id="KW-1185">Reference proteome</keyword>
<dbReference type="Pfam" id="PF00400">
    <property type="entry name" value="WD40"/>
    <property type="match status" value="3"/>
</dbReference>
<dbReference type="InterPro" id="IPR001680">
    <property type="entry name" value="WD40_rpt"/>
</dbReference>
<dbReference type="InterPro" id="IPR036322">
    <property type="entry name" value="WD40_repeat_dom_sf"/>
</dbReference>
<organism evidence="7 8">
    <name type="scientific">Malassezia restricta (strain ATCC 96810 / NBRC 103918 / CBS 7877)</name>
    <name type="common">Seborrheic dermatitis infection agent</name>
    <dbReference type="NCBI Taxonomy" id="425264"/>
    <lineage>
        <taxon>Eukaryota</taxon>
        <taxon>Fungi</taxon>
        <taxon>Dikarya</taxon>
        <taxon>Basidiomycota</taxon>
        <taxon>Ustilaginomycotina</taxon>
        <taxon>Malasseziomycetes</taxon>
        <taxon>Malasseziales</taxon>
        <taxon>Malasseziaceae</taxon>
        <taxon>Malassezia</taxon>
    </lineage>
</organism>
<evidence type="ECO:0000256" key="4">
    <source>
        <dbReference type="ARBA" id="ARBA00022786"/>
    </source>
</evidence>
<evidence type="ECO:0000256" key="2">
    <source>
        <dbReference type="ARBA" id="ARBA00022574"/>
    </source>
</evidence>
<evidence type="ECO:0000256" key="5">
    <source>
        <dbReference type="ARBA" id="ARBA00038344"/>
    </source>
</evidence>
<evidence type="ECO:0000256" key="6">
    <source>
        <dbReference type="PROSITE-ProRule" id="PRU00221"/>
    </source>
</evidence>
<dbReference type="PANTHER" id="PTHR22852:SF0">
    <property type="entry name" value="DENTICLELESS PROTEIN HOMOLOG"/>
    <property type="match status" value="1"/>
</dbReference>
<comment type="pathway">
    <text evidence="1">Protein modification; protein ubiquitination.</text>
</comment>
<dbReference type="SMART" id="SM00320">
    <property type="entry name" value="WD40"/>
    <property type="match status" value="4"/>
</dbReference>
<accession>A0A3G2SA91</accession>
<keyword evidence="2 6" id="KW-0853">WD repeat</keyword>
<feature type="repeat" description="WD" evidence="6">
    <location>
        <begin position="158"/>
        <end position="198"/>
    </location>
</feature>
<dbReference type="AlphaFoldDB" id="A0A3G2SA91"/>
<reference evidence="7 8" key="1">
    <citation type="submission" date="2018-10" db="EMBL/GenBank/DDBJ databases">
        <title>Complete genome sequence of Malassezia restricta CBS 7877.</title>
        <authorList>
            <person name="Morand S.C."/>
            <person name="Bertignac M."/>
            <person name="Iltis A."/>
            <person name="Kolder I."/>
            <person name="Pirovano W."/>
            <person name="Jourdain R."/>
            <person name="Clavaud C."/>
        </authorList>
    </citation>
    <scope>NUCLEOTIDE SEQUENCE [LARGE SCALE GENOMIC DNA]</scope>
    <source>
        <strain evidence="7 8">CBS 7877</strain>
    </source>
</reference>
<evidence type="ECO:0000313" key="7">
    <source>
        <dbReference type="EMBL" id="AYO44129.1"/>
    </source>
</evidence>
<dbReference type="GO" id="GO:0005634">
    <property type="term" value="C:nucleus"/>
    <property type="evidence" value="ECO:0007669"/>
    <property type="project" value="TreeGrafter"/>
</dbReference>
<keyword evidence="3" id="KW-0677">Repeat</keyword>
<dbReference type="Gene3D" id="2.130.10.10">
    <property type="entry name" value="YVTN repeat-like/Quinoprotein amine dehydrogenase"/>
    <property type="match status" value="1"/>
</dbReference>
<dbReference type="VEuPathDB" id="FungiDB:DNF11_3179"/>
<dbReference type="PANTHER" id="PTHR22852">
    <property type="entry name" value="LETHAL 2 DENTICLELESS PROTEIN RETINOIC ACID-REGULATED NUCLEAR MATRIX-ASSOCIATED PROTEIN"/>
    <property type="match status" value="1"/>
</dbReference>
<gene>
    <name evidence="7" type="primary">HET-E1_2</name>
    <name evidence="7" type="ORF">DNF11_3179</name>
</gene>
<feature type="repeat" description="WD" evidence="6">
    <location>
        <begin position="125"/>
        <end position="157"/>
    </location>
</feature>
<dbReference type="GO" id="GO:0030674">
    <property type="term" value="F:protein-macromolecule adaptor activity"/>
    <property type="evidence" value="ECO:0007669"/>
    <property type="project" value="TreeGrafter"/>
</dbReference>
<dbReference type="InterPro" id="IPR019775">
    <property type="entry name" value="WD40_repeat_CS"/>
</dbReference>
<comment type="similarity">
    <text evidence="5">Belongs to the WD repeat cdt2 family.</text>
</comment>
<dbReference type="EMBL" id="CP033153">
    <property type="protein sequence ID" value="AYO44129.1"/>
    <property type="molecule type" value="Genomic_DNA"/>
</dbReference>
<dbReference type="PROSITE" id="PS50294">
    <property type="entry name" value="WD_REPEATS_REGION"/>
    <property type="match status" value="1"/>
</dbReference>
<sequence length="369" mass="39859">MDRRVPGNVTPRRASRFFLPRVSPPSPTRQQEARRATIPLALQKRRSKYRASSAYLSAFASGEDAYYVLASDQTAQSVANPLSLAFLEQYLAVGDDEGRVSILDTLEPHASALAYSSEPLVHGSVFALEWHDDLLAIGGSDCTVRLWDAEKQAVTITWEGHAGSPRALAWSPDGYVTSGARDGDVYVWDARTPAAAVHIPRAHAKKKSVAAVTALAYLPGGQTFASSSSANAVLHVWDLRMTKRPVAKTDDASRRASWNTRSHGISSLAVAASRHAIYAACTDGCVYVFDAGDVARPAVPGEASALYEVEQYQNSLYARLALYDDSLLALGCHLGHVVLWDVSTRLRPDVDCHGFLDVRAAWAVPGVGL</sequence>
<dbReference type="InterPro" id="IPR015943">
    <property type="entry name" value="WD40/YVTN_repeat-like_dom_sf"/>
</dbReference>
<evidence type="ECO:0000256" key="1">
    <source>
        <dbReference type="ARBA" id="ARBA00004906"/>
    </source>
</evidence>
<dbReference type="InterPro" id="IPR051865">
    <property type="entry name" value="WD-repeat_CDT2_adapter"/>
</dbReference>
<dbReference type="STRING" id="425264.A0A3G2SA91"/>
<dbReference type="OrthoDB" id="2096344at2759"/>
<proteinExistence type="inferred from homology"/>
<evidence type="ECO:0000256" key="3">
    <source>
        <dbReference type="ARBA" id="ARBA00022737"/>
    </source>
</evidence>
<dbReference type="PROSITE" id="PS00678">
    <property type="entry name" value="WD_REPEATS_1"/>
    <property type="match status" value="1"/>
</dbReference>
<dbReference type="Proteomes" id="UP000269793">
    <property type="component" value="Chromosome VI"/>
</dbReference>
<dbReference type="GO" id="GO:0043161">
    <property type="term" value="P:proteasome-mediated ubiquitin-dependent protein catabolic process"/>
    <property type="evidence" value="ECO:0007669"/>
    <property type="project" value="TreeGrafter"/>
</dbReference>
<evidence type="ECO:0000313" key="8">
    <source>
        <dbReference type="Proteomes" id="UP000269793"/>
    </source>
</evidence>
<name>A0A3G2SA91_MALR7</name>
<dbReference type="PROSITE" id="PS50082">
    <property type="entry name" value="WD_REPEATS_2"/>
    <property type="match status" value="2"/>
</dbReference>
<keyword evidence="4" id="KW-0833">Ubl conjugation pathway</keyword>
<protein>
    <submittedName>
        <fullName evidence="7">Vegetative incompatibility protein HET-E-1</fullName>
    </submittedName>
</protein>